<dbReference type="OrthoDB" id="2160351at2759"/>
<gene>
    <name evidence="8" type="ORF">GX51_08162</name>
</gene>
<keyword evidence="9" id="KW-1185">Reference proteome</keyword>
<feature type="compositionally biased region" description="Basic and acidic residues" evidence="6">
    <location>
        <begin position="1058"/>
        <end position="1070"/>
    </location>
</feature>
<dbReference type="PANTHER" id="PTHR45997:SF2">
    <property type="entry name" value="ATP DEPENDENT DNA LIGASE DOMAIN PROTEIN (AFU_ORTHOLOGUE AFUA_5G02430)"/>
    <property type="match status" value="1"/>
</dbReference>
<dbReference type="Pfam" id="PF01068">
    <property type="entry name" value="DNA_ligase_A_M"/>
    <property type="match status" value="1"/>
</dbReference>
<keyword evidence="2 8" id="KW-0436">Ligase</keyword>
<dbReference type="Gene3D" id="3.30.470.30">
    <property type="entry name" value="DNA ligase/mRNA capping enzyme"/>
    <property type="match status" value="1"/>
</dbReference>
<sequence>MGFKFSYVCDLFTSLESNLTLKASTTSRVRNPDVATIVNWFTQHGKKIHGGDTNRLALLSCLFPERRPERVFGLKEPSLVKVIGRCLLLGTSRRLALDSYKICGNGDLGQCVENVMMQAENDNPEESGVTVEEIDAVLSDIASRCRFSSPDVRRQRSAAGVDDALGPILRRLTSRDAKWFTRIILKDLSPLALPARLVLRNFHFLLPDLLLLQDSLTAAVDLLSRDPIKRFPWRPDPNYAKLLASFASSHISLTIGVKVGRPTFFKARGIKHCCKMVGKRTMSVERKYDGEYCQIHVDLSKDSGCIRIFSKSGKDSTADRRGIHSTVKECLRIGKSGCKISKNCILEGELLVWSDMESKLLPFHKLRKHIKRSGTFIGTENDSPPHFYEHLYIMLFDVLLIDDEVCLSKSYKERKALLWKVSQPIEGRAGIAEQEYINFSLSNSQETLKNSFATAISQRWEGLILKSSDEPYFNIGQQEDSSLGHWIKLKQDYIPGIGDTADFALIGARYNAREAAQLGVIKGVKWTSFFVGCLDSSSKYPYNARPIFRVVDLLNRHNVNIEFIRTLNQYGQFCSCDPDDEDAPFAIKTDQVQLPQVQVLFKNPFVVEIVGSGFEKPAGVNYFTLRFPRVLKILMDRDVEDATTLQELQELAKVANSVPIDELSQEAALLAARLDEVDGKSGYLIDISDHSPMSAASIDPPTDMCHGQSNSPLKSLAVNDLGLVPSVGDRMGIDASQISSPVSRKRARVTKSRSPCIAIHPDKTQTAEDTTVCHQADNSVNRPLASLINLSQHNPVPDYINTGDREDVNDPAITYNEVECLAELGERDEDKLHYFPQLSQRNGPDQNAYHEQQCSRESNLGLSVNNPAVGRFDTLDSKPIPSVPEFALFPPETPILLGTGLSSDKVDTIPLGTKQLLTFSTTDFLERVFNAKFPDTSSLHARSMGRTQTFPNCSGIVLVESNTTNAPQVASDIARIGNALVTTQRASGLPSQKGKIIFLCCEPMLQHGLLGNEQTVHLKNIQERWERLGKRLFAGCFKWGYGISSCTRKGKRKRRKSRSTDADVGEKDGVGRAMTNGSPSLRTMDVDVQLSWDWREILLSG</sequence>
<dbReference type="PROSITE" id="PS50160">
    <property type="entry name" value="DNA_LIGASE_A3"/>
    <property type="match status" value="1"/>
</dbReference>
<dbReference type="InterPro" id="IPR029710">
    <property type="entry name" value="LIG4"/>
</dbReference>
<evidence type="ECO:0000256" key="5">
    <source>
        <dbReference type="ARBA" id="ARBA00023242"/>
    </source>
</evidence>
<dbReference type="InterPro" id="IPR036599">
    <property type="entry name" value="DNA_ligase_N_sf"/>
</dbReference>
<evidence type="ECO:0000256" key="2">
    <source>
        <dbReference type="ARBA" id="ARBA00022598"/>
    </source>
</evidence>
<evidence type="ECO:0000313" key="8">
    <source>
        <dbReference type="EMBL" id="PGG95696.1"/>
    </source>
</evidence>
<protein>
    <submittedName>
        <fullName evidence="8">DNA ligase (ATP)</fullName>
    </submittedName>
</protein>
<organism evidence="8 9">
    <name type="scientific">Blastomyces parvus</name>
    <dbReference type="NCBI Taxonomy" id="2060905"/>
    <lineage>
        <taxon>Eukaryota</taxon>
        <taxon>Fungi</taxon>
        <taxon>Dikarya</taxon>
        <taxon>Ascomycota</taxon>
        <taxon>Pezizomycotina</taxon>
        <taxon>Eurotiomycetes</taxon>
        <taxon>Eurotiomycetidae</taxon>
        <taxon>Onygenales</taxon>
        <taxon>Ajellomycetaceae</taxon>
        <taxon>Blastomyces</taxon>
    </lineage>
</organism>
<name>A0A2B7WGA7_9EURO</name>
<dbReference type="Gene3D" id="1.10.3260.10">
    <property type="entry name" value="DNA ligase, ATP-dependent, N-terminal domain"/>
    <property type="match status" value="1"/>
</dbReference>
<dbReference type="PANTHER" id="PTHR45997">
    <property type="entry name" value="DNA LIGASE 4"/>
    <property type="match status" value="1"/>
</dbReference>
<keyword evidence="5" id="KW-0539">Nucleus</keyword>
<dbReference type="GO" id="GO:0006297">
    <property type="term" value="P:nucleotide-excision repair, DNA gap filling"/>
    <property type="evidence" value="ECO:0007669"/>
    <property type="project" value="TreeGrafter"/>
</dbReference>
<evidence type="ECO:0000259" key="7">
    <source>
        <dbReference type="PROSITE" id="PS50160"/>
    </source>
</evidence>
<evidence type="ECO:0000256" key="6">
    <source>
        <dbReference type="SAM" id="MobiDB-lite"/>
    </source>
</evidence>
<keyword evidence="3" id="KW-0547">Nucleotide-binding</keyword>
<dbReference type="GO" id="GO:0032807">
    <property type="term" value="C:DNA ligase IV complex"/>
    <property type="evidence" value="ECO:0007669"/>
    <property type="project" value="TreeGrafter"/>
</dbReference>
<dbReference type="Proteomes" id="UP000224080">
    <property type="component" value="Unassembled WGS sequence"/>
</dbReference>
<dbReference type="Gene3D" id="2.40.50.140">
    <property type="entry name" value="Nucleic acid-binding proteins"/>
    <property type="match status" value="1"/>
</dbReference>
<keyword evidence="4" id="KW-0067">ATP-binding</keyword>
<dbReference type="InterPro" id="IPR012340">
    <property type="entry name" value="NA-bd_OB-fold"/>
</dbReference>
<dbReference type="CDD" id="cd08039">
    <property type="entry name" value="Adenylation_DNA_ligase_Fungal"/>
    <property type="match status" value="1"/>
</dbReference>
<proteinExistence type="inferred from homology"/>
<dbReference type="Pfam" id="PF04675">
    <property type="entry name" value="DNA_ligase_A_N"/>
    <property type="match status" value="1"/>
</dbReference>
<dbReference type="SUPFAM" id="SSF50249">
    <property type="entry name" value="Nucleic acid-binding proteins"/>
    <property type="match status" value="1"/>
</dbReference>
<feature type="region of interest" description="Disordered" evidence="6">
    <location>
        <begin position="1050"/>
        <end position="1080"/>
    </location>
</feature>
<dbReference type="AlphaFoldDB" id="A0A2B7WGA7"/>
<evidence type="ECO:0000313" key="9">
    <source>
        <dbReference type="Proteomes" id="UP000224080"/>
    </source>
</evidence>
<dbReference type="GO" id="GO:0005524">
    <property type="term" value="F:ATP binding"/>
    <property type="evidence" value="ECO:0007669"/>
    <property type="project" value="UniProtKB-KW"/>
</dbReference>
<reference evidence="8 9" key="1">
    <citation type="submission" date="2017-10" db="EMBL/GenBank/DDBJ databases">
        <title>Comparative genomics in systemic dimorphic fungi from Ajellomycetaceae.</title>
        <authorList>
            <person name="Munoz J.F."/>
            <person name="Mcewen J.G."/>
            <person name="Clay O.K."/>
            <person name="Cuomo C.A."/>
        </authorList>
    </citation>
    <scope>NUCLEOTIDE SEQUENCE [LARGE SCALE GENOMIC DNA]</scope>
    <source>
        <strain evidence="8 9">UAMH130</strain>
    </source>
</reference>
<dbReference type="GO" id="GO:0003910">
    <property type="term" value="F:DNA ligase (ATP) activity"/>
    <property type="evidence" value="ECO:0007669"/>
    <property type="project" value="InterPro"/>
</dbReference>
<comment type="similarity">
    <text evidence="1">Belongs to the ATP-dependent DNA ligase family.</text>
</comment>
<evidence type="ECO:0000256" key="3">
    <source>
        <dbReference type="ARBA" id="ARBA00022741"/>
    </source>
</evidence>
<feature type="domain" description="ATP-dependent DNA ligase family profile" evidence="7">
    <location>
        <begin position="393"/>
        <end position="535"/>
    </location>
</feature>
<evidence type="ECO:0000256" key="1">
    <source>
        <dbReference type="ARBA" id="ARBA00007572"/>
    </source>
</evidence>
<evidence type="ECO:0000256" key="4">
    <source>
        <dbReference type="ARBA" id="ARBA00022840"/>
    </source>
</evidence>
<dbReference type="SUPFAM" id="SSF56091">
    <property type="entry name" value="DNA ligase/mRNA capping enzyme, catalytic domain"/>
    <property type="match status" value="1"/>
</dbReference>
<dbReference type="STRING" id="2060905.A0A2B7WGA7"/>
<dbReference type="InterPro" id="IPR012308">
    <property type="entry name" value="DNA_ligase_ATP-dep_N"/>
</dbReference>
<dbReference type="EMBL" id="PDNC01000212">
    <property type="protein sequence ID" value="PGG95696.1"/>
    <property type="molecule type" value="Genomic_DNA"/>
</dbReference>
<comment type="caution">
    <text evidence="8">The sequence shown here is derived from an EMBL/GenBank/DDBJ whole genome shotgun (WGS) entry which is preliminary data.</text>
</comment>
<dbReference type="GO" id="GO:0003677">
    <property type="term" value="F:DNA binding"/>
    <property type="evidence" value="ECO:0007669"/>
    <property type="project" value="InterPro"/>
</dbReference>
<dbReference type="GO" id="GO:0006310">
    <property type="term" value="P:DNA recombination"/>
    <property type="evidence" value="ECO:0007669"/>
    <property type="project" value="InterPro"/>
</dbReference>
<accession>A0A2B7WGA7</accession>
<dbReference type="InterPro" id="IPR012310">
    <property type="entry name" value="DNA_ligase_ATP-dep_cent"/>
</dbReference>
<dbReference type="GO" id="GO:0006303">
    <property type="term" value="P:double-strand break repair via nonhomologous end joining"/>
    <property type="evidence" value="ECO:0007669"/>
    <property type="project" value="TreeGrafter"/>
</dbReference>